<dbReference type="InterPro" id="IPR055346">
    <property type="entry name" value="Fe-S_cluster_assembly_SufBD"/>
</dbReference>
<dbReference type="InterPro" id="IPR000825">
    <property type="entry name" value="SUF_FeS_clus_asmbl_SufBD_core"/>
</dbReference>
<evidence type="ECO:0000259" key="2">
    <source>
        <dbReference type="Pfam" id="PF01458"/>
    </source>
</evidence>
<dbReference type="AlphaFoldDB" id="A0A250F8T9"/>
<dbReference type="RefSeq" id="WP_095913454.1">
    <property type="nucleotide sequence ID" value="NZ_CAUUPF010000039.1"/>
</dbReference>
<dbReference type="KEGG" id="clk:CGC53_03850"/>
<dbReference type="Pfam" id="PF01458">
    <property type="entry name" value="SUFBD_core"/>
    <property type="match status" value="1"/>
</dbReference>
<evidence type="ECO:0000313" key="5">
    <source>
        <dbReference type="Proteomes" id="UP000217276"/>
    </source>
</evidence>
<proteinExistence type="inferred from homology"/>
<sequence>MNLKEKWVTAFEAFPHKEDILKDIRKEALSFFAEKGFPHKKIEAWKYTSLSKLQATDYSLWQPVNEKTTLSAEVLHEYSIKDCYSLVFVNGFYCAEMSSKEIAGITITPLLEALHKGGEAFISKYFNTTTEKGDVFTALNTAFASEGIYIEVPKGKVVDKPIQLLYFNDRGETTCYQPRNIIAVGENAQLKVIEVHQNVSNTATAILTNAVTEIFVAKEAHLDYYKLQNDHLTASLIDNTYISQEANSHASVHTFSFGGELTRNNLNFYHQGEHLESTLKGLSILQGSQHTDHYTLVNHAYPNCESHQDYKSIVSDEATNVFNGKIMVEQIAQKTNAYQQNDNILLSDKATVYTKPQLEIFADDVKCSHGCTVGSLSADSLFYLQTRGIGKKEASALLTYAFANTVLESVKIPALSEYINRIIAEKLGVTVDF</sequence>
<evidence type="ECO:0000313" key="4">
    <source>
        <dbReference type="EMBL" id="ATA81540.1"/>
    </source>
</evidence>
<feature type="domain" description="SUF system FeS cluster assembly SufBD N-terminal" evidence="3">
    <location>
        <begin position="16"/>
        <end position="164"/>
    </location>
</feature>
<dbReference type="EMBL" id="CP022384">
    <property type="protein sequence ID" value="ATA81540.1"/>
    <property type="molecule type" value="Genomic_DNA"/>
</dbReference>
<reference evidence="5" key="1">
    <citation type="submission" date="2017-06" db="EMBL/GenBank/DDBJ databases">
        <title>Capnocytophaga spp. assemblies.</title>
        <authorList>
            <person name="Gulvik C.A."/>
        </authorList>
    </citation>
    <scope>NUCLEOTIDE SEQUENCE [LARGE SCALE GENOMIC DNA]</scope>
    <source>
        <strain evidence="5">H6253</strain>
    </source>
</reference>
<protein>
    <submittedName>
        <fullName evidence="4">Fe-S cluster assembly protein SufD</fullName>
    </submittedName>
</protein>
<dbReference type="Pfam" id="PF19295">
    <property type="entry name" value="SufBD_N"/>
    <property type="match status" value="1"/>
</dbReference>
<gene>
    <name evidence="4" type="primary">sufD</name>
    <name evidence="4" type="ORF">CGC53_03850</name>
</gene>
<dbReference type="InterPro" id="IPR011542">
    <property type="entry name" value="SUF_FeS_clus_asmbl_SufD"/>
</dbReference>
<evidence type="ECO:0000259" key="3">
    <source>
        <dbReference type="Pfam" id="PF19295"/>
    </source>
</evidence>
<dbReference type="SUPFAM" id="SSF101960">
    <property type="entry name" value="Stabilizer of iron transporter SufD"/>
    <property type="match status" value="1"/>
</dbReference>
<name>A0A250F8T9_9FLAO</name>
<evidence type="ECO:0000256" key="1">
    <source>
        <dbReference type="ARBA" id="ARBA00043967"/>
    </source>
</evidence>
<dbReference type="PANTHER" id="PTHR43575">
    <property type="entry name" value="PROTEIN ABCI7, CHLOROPLASTIC"/>
    <property type="match status" value="1"/>
</dbReference>
<dbReference type="Proteomes" id="UP000217276">
    <property type="component" value="Chromosome"/>
</dbReference>
<keyword evidence="5" id="KW-1185">Reference proteome</keyword>
<dbReference type="InterPro" id="IPR037284">
    <property type="entry name" value="SUF_FeS_clus_asmbl_SufBD_sf"/>
</dbReference>
<dbReference type="InterPro" id="IPR045595">
    <property type="entry name" value="SufBD_N"/>
</dbReference>
<dbReference type="GO" id="GO:0016226">
    <property type="term" value="P:iron-sulfur cluster assembly"/>
    <property type="evidence" value="ECO:0007669"/>
    <property type="project" value="InterPro"/>
</dbReference>
<comment type="similarity">
    <text evidence="1">Belongs to the iron-sulfur cluster assembly SufBD family.</text>
</comment>
<feature type="domain" description="SUF system FeS cluster assembly SufBD core" evidence="2">
    <location>
        <begin position="172"/>
        <end position="402"/>
    </location>
</feature>
<dbReference type="PANTHER" id="PTHR43575:SF1">
    <property type="entry name" value="PROTEIN ABCI7, CHLOROPLASTIC"/>
    <property type="match status" value="1"/>
</dbReference>
<accession>A0A250F8T9</accession>
<organism evidence="4 5">
    <name type="scientific">Capnocytophaga leadbetteri</name>
    <dbReference type="NCBI Taxonomy" id="327575"/>
    <lineage>
        <taxon>Bacteria</taxon>
        <taxon>Pseudomonadati</taxon>
        <taxon>Bacteroidota</taxon>
        <taxon>Flavobacteriia</taxon>
        <taxon>Flavobacteriales</taxon>
        <taxon>Flavobacteriaceae</taxon>
        <taxon>Capnocytophaga</taxon>
    </lineage>
</organism>
<dbReference type="NCBIfam" id="TIGR01981">
    <property type="entry name" value="sufD"/>
    <property type="match status" value="1"/>
</dbReference>